<evidence type="ECO:0000313" key="13">
    <source>
        <dbReference type="Proteomes" id="UP000887569"/>
    </source>
</evidence>
<dbReference type="SUPFAM" id="SSF52255">
    <property type="entry name" value="N5-CAIR mutase (phosphoribosylaminoimidazole carboxylase, PurE)"/>
    <property type="match status" value="1"/>
</dbReference>
<dbReference type="InterPro" id="IPR050089">
    <property type="entry name" value="SAICAR_synthetase"/>
</dbReference>
<evidence type="ECO:0000256" key="7">
    <source>
        <dbReference type="ARBA" id="ARBA00022755"/>
    </source>
</evidence>
<evidence type="ECO:0000256" key="3">
    <source>
        <dbReference type="ARBA" id="ARBA00010478"/>
    </source>
</evidence>
<dbReference type="GO" id="GO:0005829">
    <property type="term" value="C:cytosol"/>
    <property type="evidence" value="ECO:0007669"/>
    <property type="project" value="TreeGrafter"/>
</dbReference>
<evidence type="ECO:0000256" key="11">
    <source>
        <dbReference type="ARBA" id="ARBA00023268"/>
    </source>
</evidence>
<keyword evidence="11" id="KW-0511">Multifunctional enzyme</keyword>
<keyword evidence="6" id="KW-0547">Nucleotide-binding</keyword>
<name>A0A915BH87_PARUN</name>
<comment type="pathway">
    <text evidence="1">Purine metabolism; IMP biosynthesis via de novo pathway; 5-amino-1-(5-phospho-D-ribosyl)imidazole-4-carboxamide from 5-amino-1-(5-phospho-D-ribosyl)imidazole-4-carboxylate: step 1/2.</text>
</comment>
<reference evidence="14" key="1">
    <citation type="submission" date="2022-11" db="UniProtKB">
        <authorList>
            <consortium name="WormBaseParasite"/>
        </authorList>
    </citation>
    <scope>IDENTIFICATION</scope>
</reference>
<evidence type="ECO:0000313" key="14">
    <source>
        <dbReference type="WBParaSite" id="PgR040_g029_t02"/>
    </source>
</evidence>
<evidence type="ECO:0000256" key="1">
    <source>
        <dbReference type="ARBA" id="ARBA00004672"/>
    </source>
</evidence>
<dbReference type="HAMAP" id="MF_00137">
    <property type="entry name" value="SAICAR_synth"/>
    <property type="match status" value="1"/>
</dbReference>
<keyword evidence="9" id="KW-0067">ATP-binding</keyword>
<dbReference type="FunFam" id="3.30.200.20:FF:000183">
    <property type="entry name" value="Probable multifunctional protein ADE2"/>
    <property type="match status" value="1"/>
</dbReference>
<dbReference type="GO" id="GO:0005524">
    <property type="term" value="F:ATP binding"/>
    <property type="evidence" value="ECO:0007669"/>
    <property type="project" value="UniProtKB-KW"/>
</dbReference>
<evidence type="ECO:0000256" key="5">
    <source>
        <dbReference type="ARBA" id="ARBA00022598"/>
    </source>
</evidence>
<keyword evidence="8" id="KW-0210">Decarboxylase</keyword>
<dbReference type="WBParaSite" id="PgR040_g029_t02">
    <property type="protein sequence ID" value="PgR040_g029_t02"/>
    <property type="gene ID" value="PgR040_g029"/>
</dbReference>
<dbReference type="Gene3D" id="3.30.470.20">
    <property type="entry name" value="ATP-grasp fold, B domain"/>
    <property type="match status" value="1"/>
</dbReference>
<dbReference type="PANTHER" id="PTHR43599">
    <property type="entry name" value="MULTIFUNCTIONAL PROTEIN ADE2"/>
    <property type="match status" value="1"/>
</dbReference>
<evidence type="ECO:0000256" key="4">
    <source>
        <dbReference type="ARBA" id="ARBA00011020"/>
    </source>
</evidence>
<keyword evidence="10" id="KW-0456">Lyase</keyword>
<dbReference type="SMART" id="SM01001">
    <property type="entry name" value="AIRC"/>
    <property type="match status" value="1"/>
</dbReference>
<organism evidence="13 14">
    <name type="scientific">Parascaris univalens</name>
    <name type="common">Nematode worm</name>
    <dbReference type="NCBI Taxonomy" id="6257"/>
    <lineage>
        <taxon>Eukaryota</taxon>
        <taxon>Metazoa</taxon>
        <taxon>Ecdysozoa</taxon>
        <taxon>Nematoda</taxon>
        <taxon>Chromadorea</taxon>
        <taxon>Rhabditida</taxon>
        <taxon>Spirurina</taxon>
        <taxon>Ascaridomorpha</taxon>
        <taxon>Ascaridoidea</taxon>
        <taxon>Ascarididae</taxon>
        <taxon>Parascaris</taxon>
    </lineage>
</organism>
<comment type="similarity">
    <text evidence="3">In the C-terminal section; belongs to the AIR carboxylase family. Class II subfamily.</text>
</comment>
<comment type="similarity">
    <text evidence="4">In the N-terminal section; belongs to the SAICAR synthetase family.</text>
</comment>
<evidence type="ECO:0000256" key="9">
    <source>
        <dbReference type="ARBA" id="ARBA00022840"/>
    </source>
</evidence>
<evidence type="ECO:0000256" key="10">
    <source>
        <dbReference type="ARBA" id="ARBA00023239"/>
    </source>
</evidence>
<evidence type="ECO:0000259" key="12">
    <source>
        <dbReference type="SMART" id="SM01001"/>
    </source>
</evidence>
<dbReference type="PROSITE" id="PS01057">
    <property type="entry name" value="SAICAR_SYNTHETASE_1"/>
    <property type="match status" value="1"/>
</dbReference>
<proteinExistence type="inferred from homology"/>
<dbReference type="InterPro" id="IPR018236">
    <property type="entry name" value="SAICAR_synthetase_CS"/>
</dbReference>
<dbReference type="Proteomes" id="UP000887569">
    <property type="component" value="Unplaced"/>
</dbReference>
<dbReference type="AlphaFoldDB" id="A0A915BH87"/>
<protein>
    <submittedName>
        <fullName evidence="14">PurE domain-containing protein</fullName>
    </submittedName>
</protein>
<dbReference type="GO" id="GO:0006189">
    <property type="term" value="P:'de novo' IMP biosynthetic process"/>
    <property type="evidence" value="ECO:0007669"/>
    <property type="project" value="InterPro"/>
</dbReference>
<dbReference type="Pfam" id="PF00731">
    <property type="entry name" value="AIRC"/>
    <property type="match status" value="1"/>
</dbReference>
<accession>A0A915BH87</accession>
<dbReference type="InterPro" id="IPR028923">
    <property type="entry name" value="SAICAR_synt/ADE2_N"/>
</dbReference>
<dbReference type="GO" id="GO:0004639">
    <property type="term" value="F:phosphoribosylaminoimidazolesuccinocarboxamide synthase activity"/>
    <property type="evidence" value="ECO:0007669"/>
    <property type="project" value="InterPro"/>
</dbReference>
<dbReference type="PROSITE" id="PS01058">
    <property type="entry name" value="SAICAR_SYNTHETASE_2"/>
    <property type="match status" value="1"/>
</dbReference>
<keyword evidence="5" id="KW-0436">Ligase</keyword>
<dbReference type="CDD" id="cd01416">
    <property type="entry name" value="SAICAR_synt_Ade5"/>
    <property type="match status" value="1"/>
</dbReference>
<dbReference type="FunFam" id="3.30.470.20:FF:000020">
    <property type="entry name" value="Probable multifunctional protein ADE2"/>
    <property type="match status" value="1"/>
</dbReference>
<dbReference type="GO" id="GO:0016831">
    <property type="term" value="F:carboxy-lyase activity"/>
    <property type="evidence" value="ECO:0007669"/>
    <property type="project" value="UniProtKB-KW"/>
</dbReference>
<dbReference type="Gene3D" id="3.30.200.20">
    <property type="entry name" value="Phosphorylase Kinase, domain 1"/>
    <property type="match status" value="1"/>
</dbReference>
<evidence type="ECO:0000256" key="2">
    <source>
        <dbReference type="ARBA" id="ARBA00004747"/>
    </source>
</evidence>
<keyword evidence="13" id="KW-1185">Reference proteome</keyword>
<evidence type="ECO:0000256" key="8">
    <source>
        <dbReference type="ARBA" id="ARBA00022793"/>
    </source>
</evidence>
<dbReference type="SUPFAM" id="SSF56104">
    <property type="entry name" value="SAICAR synthase-like"/>
    <property type="match status" value="1"/>
</dbReference>
<sequence>MVPVIAYTENDIKKVAEGKTKEIFAITNHDEYVLIRSKNRITAFNAQRSNQIEGKGAIANDTTCNVFEYLNALGLKTHYVEKGAENEFVALSCKMIPLEWVARRIATGSFLKRNPGVKEGYRFNPPKLEVFFKDDANNDPQWSEEQILEHRFEFSGLKIGKHELNSMKRQTDVIFRVLEKAWNAEGCALIDLKIEFGVTKNGELVLADVIDNDSWRVWPAGDRRLQLDKQFYRDLKQVDDAALSKLKENYQKVAHITKNFINATYGRVVVLMGSTNDMEYASRICDGCKKLGIPTVKRVSSAHKTTESVLEIIAEYEGDSIPTVFVATAGRSNGLGLVIAGNSALPVINAPPLDADWAAKDIWSSIHTPSGLGCSTVLGADEAALAAAKILAINDYMISGRLLVKQFDNFADISKADAMS</sequence>
<feature type="domain" description="PurE" evidence="12">
    <location>
        <begin position="266"/>
        <end position="413"/>
    </location>
</feature>
<dbReference type="Pfam" id="PF01259">
    <property type="entry name" value="SAICAR_synt"/>
    <property type="match status" value="1"/>
</dbReference>
<dbReference type="PANTHER" id="PTHR43599:SF3">
    <property type="entry name" value="SI:DKEY-6E2.2"/>
    <property type="match status" value="1"/>
</dbReference>
<dbReference type="InterPro" id="IPR000031">
    <property type="entry name" value="PurE_dom"/>
</dbReference>
<evidence type="ECO:0000256" key="6">
    <source>
        <dbReference type="ARBA" id="ARBA00022741"/>
    </source>
</evidence>
<comment type="pathway">
    <text evidence="2">Purine metabolism; IMP biosynthesis via de novo pathway; 5-amino-1-(5-phospho-D-ribosyl)imidazole-4-carboxylate from 5-amino-1-(5-phospho-D-ribosyl)imidazole (carboxylase route): step 1/1.</text>
</comment>
<dbReference type="Gene3D" id="3.40.50.1970">
    <property type="match status" value="1"/>
</dbReference>
<keyword evidence="7" id="KW-0658">Purine biosynthesis</keyword>